<dbReference type="SUPFAM" id="SSF52266">
    <property type="entry name" value="SGNH hydrolase"/>
    <property type="match status" value="1"/>
</dbReference>
<organism evidence="3 4">
    <name type="scientific">Pollutimonas thiosulfatoxidans</name>
    <dbReference type="NCBI Taxonomy" id="2028345"/>
    <lineage>
        <taxon>Bacteria</taxon>
        <taxon>Pseudomonadati</taxon>
        <taxon>Pseudomonadota</taxon>
        <taxon>Betaproteobacteria</taxon>
        <taxon>Burkholderiales</taxon>
        <taxon>Alcaligenaceae</taxon>
        <taxon>Pollutimonas</taxon>
    </lineage>
</organism>
<dbReference type="CDD" id="cd01830">
    <property type="entry name" value="XynE_like"/>
    <property type="match status" value="1"/>
</dbReference>
<evidence type="ECO:0000313" key="3">
    <source>
        <dbReference type="EMBL" id="QAA95341.1"/>
    </source>
</evidence>
<dbReference type="AlphaFoldDB" id="A0A410GGD1"/>
<dbReference type="InterPro" id="IPR013830">
    <property type="entry name" value="SGNH_hydro"/>
</dbReference>
<dbReference type="Proteomes" id="UP000283474">
    <property type="component" value="Chromosome"/>
</dbReference>
<dbReference type="InterPro" id="IPR036514">
    <property type="entry name" value="SGNH_hydro_sf"/>
</dbReference>
<gene>
    <name evidence="3" type="ORF">CKA81_16835</name>
</gene>
<proteinExistence type="predicted"/>
<sequence length="424" mass="45281">MILHHVTRHHARPCRAWARRLTLALLMTLTAAVSAAPSSVWISSWMASPQPVWQEDFAFPTKIPAVLHEQTIRQVVQLSLGGARIRIVLSNEYGNKPVRIGGAHIALSAGQSAIVGGTGRTVTFNGKDSALIPPGAPLISDPIDLPVDSLSSVAVSVFLPDETPANTFHWDGRQTAYLVPGDQIAAPRLQGGTTTDARIFLSSIQVQAHSGAKAIVVIGDSITDGNGATVDANTRWPDFLAKRLAPRNVAVLNAGISGARLLGDRMGVNALARLDRDVLSQPQAETMIVLLGINDISWPGTAFDPQGVIPSADALIAAYGQLIMRAHAKGIRVVGATLTPFEGALSGTPLSNYYQPEKEALRQHINAWIRSSGAFDAVLDFDSLLADPLHPKRLKQEFDSGDHLHPGDRGNQAMAEAIDLDLLL</sequence>
<protein>
    <submittedName>
        <fullName evidence="3">Lipase</fullName>
    </submittedName>
</protein>
<dbReference type="PANTHER" id="PTHR43784">
    <property type="entry name" value="GDSL-LIKE LIPASE/ACYLHYDROLASE, PUTATIVE (AFU_ORTHOLOGUE AFUA_2G00820)-RELATED"/>
    <property type="match status" value="1"/>
</dbReference>
<dbReference type="Gene3D" id="3.40.50.1110">
    <property type="entry name" value="SGNH hydrolase"/>
    <property type="match status" value="1"/>
</dbReference>
<keyword evidence="4" id="KW-1185">Reference proteome</keyword>
<dbReference type="GO" id="GO:0016788">
    <property type="term" value="F:hydrolase activity, acting on ester bonds"/>
    <property type="evidence" value="ECO:0007669"/>
    <property type="project" value="InterPro"/>
</dbReference>
<keyword evidence="1" id="KW-0732">Signal</keyword>
<dbReference type="RefSeq" id="WP_128356333.1">
    <property type="nucleotide sequence ID" value="NZ_CP022987.1"/>
</dbReference>
<name>A0A410GGD1_9BURK</name>
<evidence type="ECO:0000259" key="2">
    <source>
        <dbReference type="Pfam" id="PF13472"/>
    </source>
</evidence>
<dbReference type="EMBL" id="CP022987">
    <property type="protein sequence ID" value="QAA95341.1"/>
    <property type="molecule type" value="Genomic_DNA"/>
</dbReference>
<dbReference type="PANTHER" id="PTHR43784:SF2">
    <property type="entry name" value="GDSL-LIKE LIPASE_ACYLHYDROLASE, PUTATIVE (AFU_ORTHOLOGUE AFUA_2G00820)-RELATED"/>
    <property type="match status" value="1"/>
</dbReference>
<reference evidence="3 4" key="1">
    <citation type="submission" date="2017-08" db="EMBL/GenBank/DDBJ databases">
        <authorList>
            <person name="Park S.-J."/>
            <person name="Kim H."/>
        </authorList>
    </citation>
    <scope>NUCLEOTIDE SEQUENCE [LARGE SCALE GENOMIC DNA]</scope>
    <source>
        <strain evidence="4">ye3</strain>
    </source>
</reference>
<feature type="domain" description="SGNH hydrolase-type esterase" evidence="2">
    <location>
        <begin position="217"/>
        <end position="413"/>
    </location>
</feature>
<evidence type="ECO:0000313" key="4">
    <source>
        <dbReference type="Proteomes" id="UP000283474"/>
    </source>
</evidence>
<dbReference type="Pfam" id="PF13472">
    <property type="entry name" value="Lipase_GDSL_2"/>
    <property type="match status" value="1"/>
</dbReference>
<evidence type="ECO:0000256" key="1">
    <source>
        <dbReference type="SAM" id="SignalP"/>
    </source>
</evidence>
<feature type="chain" id="PRO_5019191255" evidence="1">
    <location>
        <begin position="36"/>
        <end position="424"/>
    </location>
</feature>
<dbReference type="KEGG" id="pus:CKA81_16835"/>
<feature type="signal peptide" evidence="1">
    <location>
        <begin position="1"/>
        <end position="35"/>
    </location>
</feature>
<accession>A0A410GGD1</accession>
<dbReference type="OrthoDB" id="1828825at2"/>
<dbReference type="InterPro" id="IPR053140">
    <property type="entry name" value="GDSL_Rv0518-like"/>
</dbReference>